<organism evidence="10 11">
    <name type="scientific">Lingula anatina</name>
    <name type="common">Brachiopod</name>
    <name type="synonym">Lingula unguis</name>
    <dbReference type="NCBI Taxonomy" id="7574"/>
    <lineage>
        <taxon>Eukaryota</taxon>
        <taxon>Metazoa</taxon>
        <taxon>Spiralia</taxon>
        <taxon>Lophotrochozoa</taxon>
        <taxon>Brachiopoda</taxon>
        <taxon>Linguliformea</taxon>
        <taxon>Lingulata</taxon>
        <taxon>Lingulida</taxon>
        <taxon>Linguloidea</taxon>
        <taxon>Lingulidae</taxon>
        <taxon>Lingula</taxon>
    </lineage>
</organism>
<evidence type="ECO:0000313" key="10">
    <source>
        <dbReference type="Proteomes" id="UP000085678"/>
    </source>
</evidence>
<dbReference type="PANTHER" id="PTHR19359:SF41">
    <property type="entry name" value="GEO08203P1"/>
    <property type="match status" value="1"/>
</dbReference>
<evidence type="ECO:0000256" key="4">
    <source>
        <dbReference type="ARBA" id="ARBA00022723"/>
    </source>
</evidence>
<dbReference type="Pfam" id="PF00173">
    <property type="entry name" value="Cyt-b5"/>
    <property type="match status" value="1"/>
</dbReference>
<evidence type="ECO:0000256" key="5">
    <source>
        <dbReference type="ARBA" id="ARBA00023004"/>
    </source>
</evidence>
<dbReference type="InterPro" id="IPR018506">
    <property type="entry name" value="Cyt_B5_heme-BS"/>
</dbReference>
<dbReference type="FunFam" id="3.10.120.10:FF:000002">
    <property type="entry name" value="Cytochrome b5 type B"/>
    <property type="match status" value="1"/>
</dbReference>
<dbReference type="GO" id="GO:0020037">
    <property type="term" value="F:heme binding"/>
    <property type="evidence" value="ECO:0007669"/>
    <property type="project" value="UniProtKB-UniRule"/>
</dbReference>
<evidence type="ECO:0000256" key="8">
    <source>
        <dbReference type="RuleBase" id="RU362121"/>
    </source>
</evidence>
<keyword evidence="3" id="KW-0812">Transmembrane</keyword>
<reference evidence="11" key="1">
    <citation type="submission" date="2025-08" db="UniProtKB">
        <authorList>
            <consortium name="RefSeq"/>
        </authorList>
    </citation>
    <scope>IDENTIFICATION</scope>
    <source>
        <tissue evidence="11">Gonads</tissue>
    </source>
</reference>
<evidence type="ECO:0000313" key="11">
    <source>
        <dbReference type="RefSeq" id="XP_013411094.1"/>
    </source>
</evidence>
<evidence type="ECO:0000256" key="2">
    <source>
        <dbReference type="ARBA" id="ARBA00022617"/>
    </source>
</evidence>
<evidence type="ECO:0000256" key="7">
    <source>
        <dbReference type="ARBA" id="ARBA00038168"/>
    </source>
</evidence>
<dbReference type="InterPro" id="IPR001199">
    <property type="entry name" value="Cyt_B5-like_heme/steroid-bd"/>
</dbReference>
<dbReference type="STRING" id="7574.A0A1S3JMF9"/>
<name>A0A1S3JMF9_LINAN</name>
<dbReference type="InParanoid" id="A0A1S3JMF9"/>
<keyword evidence="2 8" id="KW-0349">Heme</keyword>
<protein>
    <submittedName>
        <fullName evidence="11">Acyl-lipid (9-3)-desaturase</fullName>
    </submittedName>
</protein>
<dbReference type="RefSeq" id="XP_013411094.1">
    <property type="nucleotide sequence ID" value="XM_013555640.1"/>
</dbReference>
<evidence type="ECO:0000259" key="9">
    <source>
        <dbReference type="PROSITE" id="PS50255"/>
    </source>
</evidence>
<evidence type="ECO:0000256" key="1">
    <source>
        <dbReference type="ARBA" id="ARBA00004370"/>
    </source>
</evidence>
<proteinExistence type="inferred from homology"/>
<sequence length="222" mass="25375">MRTNRIGIHRYNPGVAIGGFDSGIREFKKRKPFTEPFFSVCGELPIYCCEENNLYIETSEVHTALSRKKPAKFLKEETSAKLRFVKKSAGKVSQKEKTQSVSGEKNCQILSKSHPCPSAKMTDWPVYTMDEVSDHCEYSSCWIVVHNYVYDVTTFVFEHPGGEDIILEHGGRDCTYAFEEKGHSRHATMMLEKYCIGMLVENERIMPHLGTRFSQTLVTQQS</sequence>
<dbReference type="PANTHER" id="PTHR19359">
    <property type="entry name" value="CYTOCHROME B5"/>
    <property type="match status" value="1"/>
</dbReference>
<keyword evidence="5 8" id="KW-0408">Iron</keyword>
<keyword evidence="10" id="KW-1185">Reference proteome</keyword>
<dbReference type="PRINTS" id="PR00363">
    <property type="entry name" value="CYTOCHROMEB5"/>
</dbReference>
<dbReference type="KEGG" id="lak:106174205"/>
<dbReference type="SMART" id="SM01117">
    <property type="entry name" value="Cyt-b5"/>
    <property type="match status" value="1"/>
</dbReference>
<dbReference type="GO" id="GO:0016020">
    <property type="term" value="C:membrane"/>
    <property type="evidence" value="ECO:0007669"/>
    <property type="project" value="UniProtKB-SubCell"/>
</dbReference>
<comment type="similarity">
    <text evidence="7 8">Belongs to the cytochrome b5 family.</text>
</comment>
<dbReference type="Gene3D" id="3.10.120.10">
    <property type="entry name" value="Cytochrome b5-like heme/steroid binding domain"/>
    <property type="match status" value="1"/>
</dbReference>
<dbReference type="InterPro" id="IPR050668">
    <property type="entry name" value="Cytochrome_b5"/>
</dbReference>
<dbReference type="InterPro" id="IPR036400">
    <property type="entry name" value="Cyt_B5-like_heme/steroid_sf"/>
</dbReference>
<comment type="subcellular location">
    <subcellularLocation>
        <location evidence="1">Membrane</location>
    </subcellularLocation>
</comment>
<feature type="domain" description="Cytochrome b5 heme-binding" evidence="9">
    <location>
        <begin position="124"/>
        <end position="200"/>
    </location>
</feature>
<evidence type="ECO:0000256" key="6">
    <source>
        <dbReference type="ARBA" id="ARBA00023136"/>
    </source>
</evidence>
<dbReference type="GO" id="GO:0046872">
    <property type="term" value="F:metal ion binding"/>
    <property type="evidence" value="ECO:0007669"/>
    <property type="project" value="UniProtKB-UniRule"/>
</dbReference>
<dbReference type="PROSITE" id="PS50255">
    <property type="entry name" value="CYTOCHROME_B5_2"/>
    <property type="match status" value="1"/>
</dbReference>
<dbReference type="PROSITE" id="PS00191">
    <property type="entry name" value="CYTOCHROME_B5_1"/>
    <property type="match status" value="1"/>
</dbReference>
<dbReference type="SUPFAM" id="SSF55856">
    <property type="entry name" value="Cytochrome b5-like heme/steroid binding domain"/>
    <property type="match status" value="1"/>
</dbReference>
<accession>A0A1S3JMF9</accession>
<dbReference type="AlphaFoldDB" id="A0A1S3JMF9"/>
<keyword evidence="4 8" id="KW-0479">Metal-binding</keyword>
<keyword evidence="6" id="KW-0472">Membrane</keyword>
<dbReference type="GeneID" id="106174205"/>
<dbReference type="Proteomes" id="UP000085678">
    <property type="component" value="Unplaced"/>
</dbReference>
<dbReference type="OrthoDB" id="260519at2759"/>
<gene>
    <name evidence="11" type="primary">LOC106174205</name>
</gene>
<evidence type="ECO:0000256" key="3">
    <source>
        <dbReference type="ARBA" id="ARBA00022692"/>
    </source>
</evidence>